<organism evidence="1 2">
    <name type="scientific">Diphasiastrum complanatum</name>
    <name type="common">Issler's clubmoss</name>
    <name type="synonym">Lycopodium complanatum</name>
    <dbReference type="NCBI Taxonomy" id="34168"/>
    <lineage>
        <taxon>Eukaryota</taxon>
        <taxon>Viridiplantae</taxon>
        <taxon>Streptophyta</taxon>
        <taxon>Embryophyta</taxon>
        <taxon>Tracheophyta</taxon>
        <taxon>Lycopodiopsida</taxon>
        <taxon>Lycopodiales</taxon>
        <taxon>Lycopodiaceae</taxon>
        <taxon>Lycopodioideae</taxon>
        <taxon>Diphasiastrum</taxon>
    </lineage>
</organism>
<evidence type="ECO:0000313" key="1">
    <source>
        <dbReference type="EMBL" id="KAJ7570991.1"/>
    </source>
</evidence>
<gene>
    <name evidence="1" type="ORF">O6H91_01G143900</name>
</gene>
<evidence type="ECO:0000313" key="2">
    <source>
        <dbReference type="Proteomes" id="UP001162992"/>
    </source>
</evidence>
<dbReference type="EMBL" id="CM055092">
    <property type="protein sequence ID" value="KAJ7570991.1"/>
    <property type="molecule type" value="Genomic_DNA"/>
</dbReference>
<dbReference type="Proteomes" id="UP001162992">
    <property type="component" value="Chromosome 1"/>
</dbReference>
<name>A0ACC2EWZ1_DIPCM</name>
<protein>
    <submittedName>
        <fullName evidence="1">Uncharacterized protein</fullName>
    </submittedName>
</protein>
<sequence>MASTLEASEENEEWDAEGFEIPRLTTAKEDSVTKEENVTKDALMPSLQKSKIDSEPYGEKLSKLEQPEINSSAKKQRLKNKLKDAEKKNVLLGPENKVDVLRDLMGGNRGAMFPKGGSEEWLDPYCQESMFDKSNSQC</sequence>
<accession>A0ACC2EWZ1</accession>
<keyword evidence="2" id="KW-1185">Reference proteome</keyword>
<comment type="caution">
    <text evidence="1">The sequence shown here is derived from an EMBL/GenBank/DDBJ whole genome shotgun (WGS) entry which is preliminary data.</text>
</comment>
<reference evidence="2" key="1">
    <citation type="journal article" date="2024" name="Proc. Natl. Acad. Sci. U.S.A.">
        <title>Extraordinary preservation of gene collinearity over three hundred million years revealed in homosporous lycophytes.</title>
        <authorList>
            <person name="Li C."/>
            <person name="Wickell D."/>
            <person name="Kuo L.Y."/>
            <person name="Chen X."/>
            <person name="Nie B."/>
            <person name="Liao X."/>
            <person name="Peng D."/>
            <person name="Ji J."/>
            <person name="Jenkins J."/>
            <person name="Williams M."/>
            <person name="Shu S."/>
            <person name="Plott C."/>
            <person name="Barry K."/>
            <person name="Rajasekar S."/>
            <person name="Grimwood J."/>
            <person name="Han X."/>
            <person name="Sun S."/>
            <person name="Hou Z."/>
            <person name="He W."/>
            <person name="Dai G."/>
            <person name="Sun C."/>
            <person name="Schmutz J."/>
            <person name="Leebens-Mack J.H."/>
            <person name="Li F.W."/>
            <person name="Wang L."/>
        </authorList>
    </citation>
    <scope>NUCLEOTIDE SEQUENCE [LARGE SCALE GENOMIC DNA]</scope>
    <source>
        <strain evidence="2">cv. PW_Plant_1</strain>
    </source>
</reference>
<proteinExistence type="predicted"/>